<dbReference type="GO" id="GO:0004523">
    <property type="term" value="F:RNA-DNA hybrid ribonuclease activity"/>
    <property type="evidence" value="ECO:0007669"/>
    <property type="project" value="InterPro"/>
</dbReference>
<dbReference type="CDD" id="cd22160">
    <property type="entry name" value="F-box_AtFBL13-like"/>
    <property type="match status" value="1"/>
</dbReference>
<evidence type="ECO:0000256" key="1">
    <source>
        <dbReference type="ARBA" id="ARBA00022737"/>
    </source>
</evidence>
<dbReference type="InterPro" id="IPR036397">
    <property type="entry name" value="RNaseH_sf"/>
</dbReference>
<gene>
    <name evidence="4" type="ordered locus">AXX17_At3g54450</name>
</gene>
<evidence type="ECO:0000313" key="4">
    <source>
        <dbReference type="EMBL" id="OAP03433.1"/>
    </source>
</evidence>
<dbReference type="ExpressionAtlas" id="A0A178VER4">
    <property type="expression patterns" value="baseline and differential"/>
</dbReference>
<dbReference type="EMBL" id="LUHQ01000003">
    <property type="protein sequence ID" value="OAP03433.1"/>
    <property type="molecule type" value="Genomic_DNA"/>
</dbReference>
<dbReference type="InterPro" id="IPR055294">
    <property type="entry name" value="FBL60-like"/>
</dbReference>
<dbReference type="SUPFAM" id="SSF81383">
    <property type="entry name" value="F-box domain"/>
    <property type="match status" value="1"/>
</dbReference>
<keyword evidence="1" id="KW-0677">Repeat</keyword>
<feature type="repeat" description="PPR" evidence="2">
    <location>
        <begin position="748"/>
        <end position="782"/>
    </location>
</feature>
<dbReference type="Gene3D" id="3.30.420.10">
    <property type="entry name" value="Ribonuclease H-like superfamily/Ribonuclease H"/>
    <property type="match status" value="1"/>
</dbReference>
<dbReference type="PROSITE" id="PS50181">
    <property type="entry name" value="FBOX"/>
    <property type="match status" value="1"/>
</dbReference>
<dbReference type="Proteomes" id="UP000078284">
    <property type="component" value="Chromosome 3"/>
</dbReference>
<dbReference type="InterPro" id="IPR053781">
    <property type="entry name" value="F-box_AtFBL13-like"/>
</dbReference>
<organism evidence="4 5">
    <name type="scientific">Arabidopsis thaliana</name>
    <name type="common">Mouse-ear cress</name>
    <dbReference type="NCBI Taxonomy" id="3702"/>
    <lineage>
        <taxon>Eukaryota</taxon>
        <taxon>Viridiplantae</taxon>
        <taxon>Streptophyta</taxon>
        <taxon>Embryophyta</taxon>
        <taxon>Tracheophyta</taxon>
        <taxon>Spermatophyta</taxon>
        <taxon>Magnoliopsida</taxon>
        <taxon>eudicotyledons</taxon>
        <taxon>Gunneridae</taxon>
        <taxon>Pentapetalae</taxon>
        <taxon>rosids</taxon>
        <taxon>malvids</taxon>
        <taxon>Brassicales</taxon>
        <taxon>Brassicaceae</taxon>
        <taxon>Camelineae</taxon>
        <taxon>Arabidopsis</taxon>
    </lineage>
</organism>
<dbReference type="SUPFAM" id="SSF52047">
    <property type="entry name" value="RNI-like"/>
    <property type="match status" value="1"/>
</dbReference>
<feature type="repeat" description="PPR" evidence="2">
    <location>
        <begin position="644"/>
        <end position="678"/>
    </location>
</feature>
<dbReference type="InterPro" id="IPR044730">
    <property type="entry name" value="RNase_H-like_dom_plant"/>
</dbReference>
<dbReference type="Pfam" id="PF13456">
    <property type="entry name" value="RVT_3"/>
    <property type="match status" value="1"/>
</dbReference>
<feature type="repeat" description="PPR" evidence="2">
    <location>
        <begin position="713"/>
        <end position="747"/>
    </location>
</feature>
<dbReference type="PANTHER" id="PTHR31293">
    <property type="entry name" value="RNI-LIKE SUPERFAMILY PROTEIN"/>
    <property type="match status" value="1"/>
</dbReference>
<feature type="domain" description="F-box" evidence="3">
    <location>
        <begin position="158"/>
        <end position="210"/>
    </location>
</feature>
<protein>
    <recommendedName>
        <fullName evidence="3">F-box domain-containing protein</fullName>
    </recommendedName>
</protein>
<accession>A0A178VER4</accession>
<dbReference type="NCBIfam" id="TIGR00756">
    <property type="entry name" value="PPR"/>
    <property type="match status" value="4"/>
</dbReference>
<dbReference type="InterPro" id="IPR055411">
    <property type="entry name" value="LRR_FXL15/At3g58940/PEG3-like"/>
</dbReference>
<evidence type="ECO:0000256" key="2">
    <source>
        <dbReference type="PROSITE-ProRule" id="PRU00708"/>
    </source>
</evidence>
<dbReference type="InterPro" id="IPR036047">
    <property type="entry name" value="F-box-like_dom_sf"/>
</dbReference>
<dbReference type="Pfam" id="PF24758">
    <property type="entry name" value="LRR_At5g56370"/>
    <property type="match status" value="1"/>
</dbReference>
<dbReference type="Gene3D" id="3.80.10.10">
    <property type="entry name" value="Ribonuclease Inhibitor"/>
    <property type="match status" value="1"/>
</dbReference>
<dbReference type="CDD" id="cd06222">
    <property type="entry name" value="RNase_H_like"/>
    <property type="match status" value="1"/>
</dbReference>
<dbReference type="Pfam" id="PF00646">
    <property type="entry name" value="F-box"/>
    <property type="match status" value="1"/>
</dbReference>
<dbReference type="PANTHER" id="PTHR31293:SF22">
    <property type="entry name" value="BNAC06G06520D PROTEIN"/>
    <property type="match status" value="1"/>
</dbReference>
<name>A0A178VER4_ARATH</name>
<evidence type="ECO:0000259" key="3">
    <source>
        <dbReference type="PROSITE" id="PS50181"/>
    </source>
</evidence>
<proteinExistence type="predicted"/>
<dbReference type="PROSITE" id="PS51375">
    <property type="entry name" value="PPR"/>
    <property type="match status" value="3"/>
</dbReference>
<dbReference type="InterPro" id="IPR002156">
    <property type="entry name" value="RNaseH_domain"/>
</dbReference>
<dbReference type="InterPro" id="IPR001810">
    <property type="entry name" value="F-box_dom"/>
</dbReference>
<dbReference type="Pfam" id="PF13041">
    <property type="entry name" value="PPR_2"/>
    <property type="match status" value="2"/>
</dbReference>
<evidence type="ECO:0000313" key="5">
    <source>
        <dbReference type="Proteomes" id="UP000078284"/>
    </source>
</evidence>
<dbReference type="InterPro" id="IPR002885">
    <property type="entry name" value="PPR_rpt"/>
</dbReference>
<sequence length="793" mass="89006">MGIGWSLHNRDGTQILHGSGAIHPTQSPTEAEAEALRLAVLNLRRLGYSHVTFCGDLKLIYDTLQRCALRGNNASWKYLPIATYLADVLKISKLCSFNFIHISRDANDIADRETPIKFRIEGTTPSFPGSVFALLHDSAVSGTFISMDAKMFDTICSRDAISWLPDEVLGKILSLIPTKQAVSTSLLAKKWRTIFRLVDHLELDDSFSLQAVKDQTPGLRKHVRFVFTEDFKIFVDRTLALQCDYPIKNFSLKCHVSKYDERQKACVGRWISNVVGRGVFELDLRMKDPGIHFLPPHLVASKTLVKLTLGTQLCLGQLPSYVSLPSLKSLFIDTIVFYDIEDLCCVLLAGCPVLEELSVHHHDFIATPHTISSPTLKRLSVDYHCPDDVDSASHMSFDLPKLVYLEYSHCALGEYWQINLESLVEAKLDLGLERKVLRMDVTDLIIGIRNVQTLHLSPDSVHVIYSYCRHGLPVFKNLVNLSFGSKNKRGWRLLANLLKQSTKLETLIVKDLNGYTGDVSMPLNKVTSLHILGYRGTADEVKQLKSFIGEFECLELVQVDVAEAAEDNGKILQSKRDLMMLLGVSLPSKCQFKLIDSLCGLENKSVSGTQLLLIILLHNLGKGNKPLAALTTLNHMKEVGIDPSVLHYTTLIDGLSRAGNLEACKYFLDEMVKAGSRPDVVCYTVITGYVVSGELEKAKEMFREMMVIGQLPNVFTYNSMIRGLCMEGEFSEACWLLKEMESRGCNPNFVVYSTLVSYLRKAGKLSEARKVIKEMVKKGHYVHLVSKMMKYRR</sequence>
<dbReference type="Gene3D" id="1.25.40.10">
    <property type="entry name" value="Tetratricopeptide repeat domain"/>
    <property type="match status" value="2"/>
</dbReference>
<dbReference type="GO" id="GO:0003676">
    <property type="term" value="F:nucleic acid binding"/>
    <property type="evidence" value="ECO:0007669"/>
    <property type="project" value="InterPro"/>
</dbReference>
<dbReference type="InterPro" id="IPR011990">
    <property type="entry name" value="TPR-like_helical_dom_sf"/>
</dbReference>
<comment type="caution">
    <text evidence="4">The sequence shown here is derived from an EMBL/GenBank/DDBJ whole genome shotgun (WGS) entry which is preliminary data.</text>
</comment>
<dbReference type="AlphaFoldDB" id="A0A178VER4"/>
<reference evidence="5" key="1">
    <citation type="journal article" date="2016" name="Proc. Natl. Acad. Sci. U.S.A.">
        <title>Chromosome-level assembly of Arabidopsis thaliana Ler reveals the extent of translocation and inversion polymorphisms.</title>
        <authorList>
            <person name="Zapata L."/>
            <person name="Ding J."/>
            <person name="Willing E.M."/>
            <person name="Hartwig B."/>
            <person name="Bezdan D."/>
            <person name="Jiao W.B."/>
            <person name="Patel V."/>
            <person name="Velikkakam James G."/>
            <person name="Koornneef M."/>
            <person name="Ossowski S."/>
            <person name="Schneeberger K."/>
        </authorList>
    </citation>
    <scope>NUCLEOTIDE SEQUENCE [LARGE SCALE GENOMIC DNA]</scope>
    <source>
        <strain evidence="5">cv. Landsberg erecta</strain>
    </source>
</reference>
<dbReference type="InterPro" id="IPR032675">
    <property type="entry name" value="LRR_dom_sf"/>
</dbReference>